<sequence>MEKKMYTETLEKVRNDYAVRNIDKLEAAIKAGDMEKALELHKLNVEKKTGFHHFAVRWVNQTLRNFKKWAPDEAIFECMEDYALWCYPPCLQDWMEKYKAGQATYKDFPMEDFLENRAVLWSALHDNGDQIWEEDEEKITFTLPRCNSGGWLVTECQDKVQTLDKPDPRAYNKEGFQCYCLNCTTMWEFGWYKWFGWPLFIMDVPTIGSDGKCVMVMYKDPKDIPDSYYEKRGLERKI</sequence>
<dbReference type="Proteomes" id="UP000241048">
    <property type="component" value="Unassembled WGS sequence"/>
</dbReference>
<protein>
    <submittedName>
        <fullName evidence="1">Uncharacterized protein</fullName>
    </submittedName>
</protein>
<accession>A0A2T3FNN5</accession>
<dbReference type="GeneID" id="79840307"/>
<dbReference type="AlphaFoldDB" id="A0A2T3FNN5"/>
<dbReference type="RefSeq" id="WP_107001111.1">
    <property type="nucleotide sequence ID" value="NZ_CAUWBW010000032.1"/>
</dbReference>
<evidence type="ECO:0000313" key="1">
    <source>
        <dbReference type="EMBL" id="PST36898.1"/>
    </source>
</evidence>
<evidence type="ECO:0000313" key="2">
    <source>
        <dbReference type="Proteomes" id="UP000241048"/>
    </source>
</evidence>
<organism evidence="1 2">
    <name type="scientific">Clostridium fessum</name>
    <dbReference type="NCBI Taxonomy" id="2126740"/>
    <lineage>
        <taxon>Bacteria</taxon>
        <taxon>Bacillati</taxon>
        <taxon>Bacillota</taxon>
        <taxon>Clostridia</taxon>
        <taxon>Eubacteriales</taxon>
        <taxon>Clostridiaceae</taxon>
        <taxon>Clostridium</taxon>
    </lineage>
</organism>
<name>A0A2T3FNN5_9CLOT</name>
<keyword evidence="2" id="KW-1185">Reference proteome</keyword>
<reference evidence="1 2" key="1">
    <citation type="submission" date="2018-03" db="EMBL/GenBank/DDBJ databases">
        <title>Lachnoclostridium SNUG30386 gen.nov., sp.nov., isolated from human faeces.</title>
        <authorList>
            <person name="Seo B."/>
            <person name="Jeon K."/>
            <person name="Ko G."/>
        </authorList>
    </citation>
    <scope>NUCLEOTIDE SEQUENCE [LARGE SCALE GENOMIC DNA]</scope>
    <source>
        <strain evidence="1 2">SNUG30386</strain>
    </source>
</reference>
<proteinExistence type="predicted"/>
<comment type="caution">
    <text evidence="1">The sequence shown here is derived from an EMBL/GenBank/DDBJ whole genome shotgun (WGS) entry which is preliminary data.</text>
</comment>
<gene>
    <name evidence="1" type="ORF">C7U56_10085</name>
</gene>
<dbReference type="EMBL" id="PYLO01000003">
    <property type="protein sequence ID" value="PST36898.1"/>
    <property type="molecule type" value="Genomic_DNA"/>
</dbReference>